<evidence type="ECO:0000256" key="3">
    <source>
        <dbReference type="ARBA" id="ARBA00023125"/>
    </source>
</evidence>
<keyword evidence="2" id="KW-0805">Transcription regulation</keyword>
<evidence type="ECO:0000256" key="1">
    <source>
        <dbReference type="ARBA" id="ARBA00022491"/>
    </source>
</evidence>
<evidence type="ECO:0000256" key="4">
    <source>
        <dbReference type="ARBA" id="ARBA00023163"/>
    </source>
</evidence>
<dbReference type="Pfam" id="PF00440">
    <property type="entry name" value="TetR_N"/>
    <property type="match status" value="1"/>
</dbReference>
<feature type="domain" description="HTH tetR-type" evidence="7">
    <location>
        <begin position="20"/>
        <end position="80"/>
    </location>
</feature>
<dbReference type="PROSITE" id="PS50977">
    <property type="entry name" value="HTH_TETR_2"/>
    <property type="match status" value="1"/>
</dbReference>
<name>A0ABV3ZXF5_9BURK</name>
<organism evidence="8 9">
    <name type="scientific">Comamonas guangdongensis</name>
    <dbReference type="NCBI Taxonomy" id="510515"/>
    <lineage>
        <taxon>Bacteria</taxon>
        <taxon>Pseudomonadati</taxon>
        <taxon>Pseudomonadota</taxon>
        <taxon>Betaproteobacteria</taxon>
        <taxon>Burkholderiales</taxon>
        <taxon>Comamonadaceae</taxon>
        <taxon>Comamonas</taxon>
    </lineage>
</organism>
<dbReference type="Gene3D" id="1.10.357.10">
    <property type="entry name" value="Tetracycline Repressor, domain 2"/>
    <property type="match status" value="1"/>
</dbReference>
<evidence type="ECO:0000256" key="6">
    <source>
        <dbReference type="SAM" id="MobiDB-lite"/>
    </source>
</evidence>
<feature type="region of interest" description="Disordered" evidence="6">
    <location>
        <begin position="1"/>
        <end position="22"/>
    </location>
</feature>
<feature type="DNA-binding region" description="H-T-H motif" evidence="5">
    <location>
        <begin position="43"/>
        <end position="62"/>
    </location>
</feature>
<evidence type="ECO:0000313" key="9">
    <source>
        <dbReference type="Proteomes" id="UP001561046"/>
    </source>
</evidence>
<keyword evidence="3 5" id="KW-0238">DNA-binding</keyword>
<dbReference type="Proteomes" id="UP001561046">
    <property type="component" value="Unassembled WGS sequence"/>
</dbReference>
<keyword evidence="4" id="KW-0804">Transcription</keyword>
<sequence length="204" mass="22740">MSVAKDEGPAAPGVREQKKRETQRLLTQTGMRLFLEQGYNETTLDQIAAQAGVSRRTIFSYFASKEDILVASSDAGWDDILGDIGRASREEDPLQVVCGCLLQRVSTRSNQDLLALRELMLLSSTLRSRGQAFFVEREHAVAAVLSRVWPEPEMQWQIRLAAMAGVGAFRLAVDTWRDEPEQASLQALAELSFTRLKQLLSAKD</sequence>
<evidence type="ECO:0000256" key="2">
    <source>
        <dbReference type="ARBA" id="ARBA00023015"/>
    </source>
</evidence>
<proteinExistence type="predicted"/>
<evidence type="ECO:0000259" key="7">
    <source>
        <dbReference type="PROSITE" id="PS50977"/>
    </source>
</evidence>
<accession>A0ABV3ZXF5</accession>
<protein>
    <submittedName>
        <fullName evidence="8">TetR/AcrR family transcriptional regulator</fullName>
    </submittedName>
</protein>
<evidence type="ECO:0000313" key="8">
    <source>
        <dbReference type="EMBL" id="MEX8194232.1"/>
    </source>
</evidence>
<dbReference type="SUPFAM" id="SSF46689">
    <property type="entry name" value="Homeodomain-like"/>
    <property type="match status" value="1"/>
</dbReference>
<dbReference type="PANTHER" id="PTHR30055">
    <property type="entry name" value="HTH-TYPE TRANSCRIPTIONAL REGULATOR RUTR"/>
    <property type="match status" value="1"/>
</dbReference>
<comment type="caution">
    <text evidence="8">The sequence shown here is derived from an EMBL/GenBank/DDBJ whole genome shotgun (WGS) entry which is preliminary data.</text>
</comment>
<evidence type="ECO:0000256" key="5">
    <source>
        <dbReference type="PROSITE-ProRule" id="PRU00335"/>
    </source>
</evidence>
<dbReference type="InterPro" id="IPR001647">
    <property type="entry name" value="HTH_TetR"/>
</dbReference>
<keyword evidence="9" id="KW-1185">Reference proteome</keyword>
<gene>
    <name evidence="8" type="ORF">AB6724_15435</name>
</gene>
<dbReference type="PRINTS" id="PR00455">
    <property type="entry name" value="HTHTETR"/>
</dbReference>
<dbReference type="InterPro" id="IPR009057">
    <property type="entry name" value="Homeodomain-like_sf"/>
</dbReference>
<reference evidence="8 9" key="1">
    <citation type="journal article" date="2013" name="Int. J. Syst. Evol. Microbiol.">
        <title>Comamonas guangdongensis sp. nov., isolated from subterranean forest sediment, and emended description of the genus Comamonas.</title>
        <authorList>
            <person name="Zhang J."/>
            <person name="Wang Y."/>
            <person name="Zhou S."/>
            <person name="Wu C."/>
            <person name="He J."/>
            <person name="Li F."/>
        </authorList>
    </citation>
    <scope>NUCLEOTIDE SEQUENCE [LARGE SCALE GENOMIC DNA]</scope>
    <source>
        <strain evidence="8 9">CCTCC AB2011133</strain>
    </source>
</reference>
<dbReference type="PANTHER" id="PTHR30055:SF238">
    <property type="entry name" value="MYCOFACTOCIN BIOSYNTHESIS TRANSCRIPTIONAL REGULATOR MFTR-RELATED"/>
    <property type="match status" value="1"/>
</dbReference>
<dbReference type="InterPro" id="IPR050109">
    <property type="entry name" value="HTH-type_TetR-like_transc_reg"/>
</dbReference>
<dbReference type="InterPro" id="IPR023772">
    <property type="entry name" value="DNA-bd_HTH_TetR-type_CS"/>
</dbReference>
<dbReference type="RefSeq" id="WP_369339412.1">
    <property type="nucleotide sequence ID" value="NZ_JBFYGN010000018.1"/>
</dbReference>
<keyword evidence="1" id="KW-0678">Repressor</keyword>
<dbReference type="EMBL" id="JBFYGN010000018">
    <property type="protein sequence ID" value="MEX8194232.1"/>
    <property type="molecule type" value="Genomic_DNA"/>
</dbReference>
<dbReference type="PROSITE" id="PS01081">
    <property type="entry name" value="HTH_TETR_1"/>
    <property type="match status" value="1"/>
</dbReference>